<dbReference type="Proteomes" id="UP000251960">
    <property type="component" value="Chromosome 2"/>
</dbReference>
<dbReference type="SUPFAM" id="SSF48371">
    <property type="entry name" value="ARM repeat"/>
    <property type="match status" value="1"/>
</dbReference>
<dbReference type="EMBL" id="NCVQ01000003">
    <property type="protein sequence ID" value="PWZ38441.1"/>
    <property type="molecule type" value="Genomic_DNA"/>
</dbReference>
<dbReference type="AlphaFoldDB" id="A0A3L6FVE1"/>
<sequence>MAAATAVGGHDRVEAAASSAGAVLAVAVASQRLIGLLALAVQTVNCVAEIYNEDQQEIYKLLYGRIKSENVPEIKAGSDDDDDDEDDEDEDEDEDDDDDDDDDEGGDDDDEDDDDEEGDHGTALGQMLLVMFYSAEASVMPFNLFLLLRPEHSGLDCM</sequence>
<accession>A0A3L6FVE1</accession>
<gene>
    <name evidence="2" type="ORF">Zm00014a_038177</name>
</gene>
<feature type="region of interest" description="Disordered" evidence="1">
    <location>
        <begin position="71"/>
        <end position="121"/>
    </location>
</feature>
<name>A0A3L6FVE1_MAIZE</name>
<comment type="caution">
    <text evidence="2">The sequence shown here is derived from an EMBL/GenBank/DDBJ whole genome shotgun (WGS) entry which is preliminary data.</text>
</comment>
<dbReference type="InterPro" id="IPR016024">
    <property type="entry name" value="ARM-type_fold"/>
</dbReference>
<evidence type="ECO:0000313" key="2">
    <source>
        <dbReference type="EMBL" id="PWZ38441.1"/>
    </source>
</evidence>
<proteinExistence type="predicted"/>
<protein>
    <submittedName>
        <fullName evidence="2">Uncharacterized protein</fullName>
    </submittedName>
</protein>
<feature type="compositionally biased region" description="Acidic residues" evidence="1">
    <location>
        <begin position="79"/>
        <end position="118"/>
    </location>
</feature>
<reference evidence="2" key="1">
    <citation type="journal article" date="2018" name="Nat. Genet.">
        <title>Extensive intraspecific gene order and gene structural variations between Mo17 and other maize genomes.</title>
        <authorList>
            <person name="Sun S."/>
            <person name="Zhou Y."/>
            <person name="Chen J."/>
            <person name="Shi J."/>
            <person name="Zhao H."/>
            <person name="Zhao H."/>
            <person name="Song W."/>
            <person name="Zhang M."/>
            <person name="Cui Y."/>
            <person name="Dong X."/>
            <person name="Liu H."/>
            <person name="Ma X."/>
            <person name="Jiao Y."/>
            <person name="Wang B."/>
            <person name="Wei X."/>
            <person name="Stein J.C."/>
            <person name="Glaubitz J.C."/>
            <person name="Lu F."/>
            <person name="Yu G."/>
            <person name="Liang C."/>
            <person name="Fengler K."/>
            <person name="Li B."/>
            <person name="Rafalski A."/>
            <person name="Schnable P.S."/>
            <person name="Ware D.H."/>
            <person name="Buckler E.S."/>
            <person name="Lai J."/>
        </authorList>
    </citation>
    <scope>NUCLEOTIDE SEQUENCE [LARGE SCALE GENOMIC DNA]</scope>
    <source>
        <tissue evidence="2">Seedling</tissue>
    </source>
</reference>
<organism evidence="2">
    <name type="scientific">Zea mays</name>
    <name type="common">Maize</name>
    <dbReference type="NCBI Taxonomy" id="4577"/>
    <lineage>
        <taxon>Eukaryota</taxon>
        <taxon>Viridiplantae</taxon>
        <taxon>Streptophyta</taxon>
        <taxon>Embryophyta</taxon>
        <taxon>Tracheophyta</taxon>
        <taxon>Spermatophyta</taxon>
        <taxon>Magnoliopsida</taxon>
        <taxon>Liliopsida</taxon>
        <taxon>Poales</taxon>
        <taxon>Poaceae</taxon>
        <taxon>PACMAD clade</taxon>
        <taxon>Panicoideae</taxon>
        <taxon>Andropogonodae</taxon>
        <taxon>Andropogoneae</taxon>
        <taxon>Tripsacinae</taxon>
        <taxon>Zea</taxon>
    </lineage>
</organism>
<dbReference type="ExpressionAtlas" id="A0A3L6FVE1">
    <property type="expression patterns" value="baseline and differential"/>
</dbReference>
<evidence type="ECO:0000256" key="1">
    <source>
        <dbReference type="SAM" id="MobiDB-lite"/>
    </source>
</evidence>